<dbReference type="InterPro" id="IPR013087">
    <property type="entry name" value="Znf_C2H2_type"/>
</dbReference>
<evidence type="ECO:0000313" key="6">
    <source>
        <dbReference type="EMBL" id="CAL5137756.1"/>
    </source>
</evidence>
<dbReference type="InterPro" id="IPR013083">
    <property type="entry name" value="Znf_RING/FYVE/PHD"/>
</dbReference>
<evidence type="ECO:0000259" key="5">
    <source>
        <dbReference type="PROSITE" id="PS00028"/>
    </source>
</evidence>
<dbReference type="PANTHER" id="PTHR15856">
    <property type="entry name" value="PHD FINGER PROTEIN 20-RELATED"/>
    <property type="match status" value="1"/>
</dbReference>
<name>A0AAV2TP35_CALDB</name>
<evidence type="ECO:0000256" key="4">
    <source>
        <dbReference type="SAM" id="MobiDB-lite"/>
    </source>
</evidence>
<dbReference type="GO" id="GO:0006357">
    <property type="term" value="P:regulation of transcription by RNA polymerase II"/>
    <property type="evidence" value="ECO:0007669"/>
    <property type="project" value="TreeGrafter"/>
</dbReference>
<organism evidence="6 7">
    <name type="scientific">Calicophoron daubneyi</name>
    <name type="common">Rumen fluke</name>
    <name type="synonym">Paramphistomum daubneyi</name>
    <dbReference type="NCBI Taxonomy" id="300641"/>
    <lineage>
        <taxon>Eukaryota</taxon>
        <taxon>Metazoa</taxon>
        <taxon>Spiralia</taxon>
        <taxon>Lophotrochozoa</taxon>
        <taxon>Platyhelminthes</taxon>
        <taxon>Trematoda</taxon>
        <taxon>Digenea</taxon>
        <taxon>Plagiorchiida</taxon>
        <taxon>Pronocephalata</taxon>
        <taxon>Paramphistomoidea</taxon>
        <taxon>Paramphistomidae</taxon>
        <taxon>Calicophoron</taxon>
    </lineage>
</organism>
<feature type="compositionally biased region" description="Polar residues" evidence="4">
    <location>
        <begin position="471"/>
        <end position="485"/>
    </location>
</feature>
<dbReference type="SUPFAM" id="SSF57903">
    <property type="entry name" value="FYVE/PHD zinc finger"/>
    <property type="match status" value="1"/>
</dbReference>
<dbReference type="EMBL" id="CAXLJL010000434">
    <property type="protein sequence ID" value="CAL5137756.1"/>
    <property type="molecule type" value="Genomic_DNA"/>
</dbReference>
<feature type="region of interest" description="Disordered" evidence="4">
    <location>
        <begin position="323"/>
        <end position="426"/>
    </location>
</feature>
<feature type="region of interest" description="Disordered" evidence="4">
    <location>
        <begin position="658"/>
        <end position="695"/>
    </location>
</feature>
<accession>A0AAV2TP35</accession>
<feature type="compositionally biased region" description="Low complexity" evidence="4">
    <location>
        <begin position="351"/>
        <end position="384"/>
    </location>
</feature>
<dbReference type="GO" id="GO:0044545">
    <property type="term" value="C:NSL complex"/>
    <property type="evidence" value="ECO:0007669"/>
    <property type="project" value="TreeGrafter"/>
</dbReference>
<reference evidence="6" key="1">
    <citation type="submission" date="2024-06" db="EMBL/GenBank/DDBJ databases">
        <authorList>
            <person name="Liu X."/>
            <person name="Lenzi L."/>
            <person name="Haldenby T S."/>
            <person name="Uol C."/>
        </authorList>
    </citation>
    <scope>NUCLEOTIDE SEQUENCE</scope>
</reference>
<feature type="region of interest" description="Disordered" evidence="4">
    <location>
        <begin position="70"/>
        <end position="101"/>
    </location>
</feature>
<evidence type="ECO:0000256" key="3">
    <source>
        <dbReference type="ARBA" id="ARBA00023242"/>
    </source>
</evidence>
<sequence length="1239" mass="134249">MSGGKSSKSTKAPPIITEKSLLEAKDANGTWYPVKVLSVKDDKVHVHFCNWSSRFDTWYPLNSDCLRPMKRPNAGSSGTHSSSPTPLKSSKTEPERAGTPPQFEVGSFVMAAWRNQYEYLAEVIGRRQRHGVKSEYKLRYVWDHVVEWTPASRLRKATQFEIDYVFKFCAEHGDTAASKNKVAVTPKNRPTELLSKKANSSEGGSVSTRSQSKKQETDPIGSTSDSRPSAPRPSISRTDQKVDRGPNVDDSEKDGDMVYDKAVLQFHEACKRRRELKRQAAQAERVAEMPKSVVSKSSESVCSTPDHLVSETLIKPEVMDERVQKPAKVPRICGTSDSNHSENVPEAVKTSGVRSDVSVSASSAVPVTTASSSVVSSGASTESKSQTKIPPKSLVMSVPDSTPRPNSLSTPTNVNPKPGTEHSSSAPVIYPCPYCPRYLRHSKLLAAHITNYHKDASTSSTPVPSRKGNVHPSSSAATRPTQETKPPTLIPSADITSKKSNQRSTALKTTDGGHRLLTCHRCDTCTYVSDKNLQLIQCESCLCWAHRSCYGLMRDSRKLPSAAPESENQDAGFLCDGCLLNGWRKRTSRVNECQDDWLYTGHLPWENSNADPNARRLLAETSELLNWTYQLRPLLGAGWKLLNATKLAHSAAVRKTHPRPCVRPLTSEGGSEENATDKHVKHMSGPPESNVSELQNGDDQVNRLYMELRGIALGPTTVNNPGTSQNSMVDGTFVTPNDNECSTTWTLNDEVPDNAYSSTVYSADPLVPSVDPNEVISNHVLTGFLQDLGPNVLPEITDLSGDAMIGESEAHEADVDYFLGPQTSERQPDPHGASRPCSLSLPTSATNTPTKGLGSLVSSPAETVTALQAAFSNPVTLSKYPEEQSVDRGSLHDQLLVPESPLYASSVKAPGGSSSPADQEEIEPNQTSETPKPEASDACTSFHSASAVSDFLDDSLTDGLPTSISELPQTPAKILCAFNRGPQPTEGSTIPCDTRLTVADMDWLNVDSAAVPPTSVNNLPFNSVPSPKLTSKDPSLSLYEDLGTGVPFSLDALTVDALTVDDVERQTKARKNLDQLDECVLTPLENTLSLMEAQLDSLTAELIVLEQAHSAGLKKSEGDNFHGSHELHIPEDELIINSDIFPAKSDSSSPFSSSSSSFSLSPARQPIDELAISAKMMDTNPSPHSGLIRDSLPHCVSPIPTSQHSGCFQSTKFAARQLYRLALSNRTASEISSGNPPPR</sequence>
<dbReference type="PANTHER" id="PTHR15856:SF51">
    <property type="entry name" value="MBD-R2"/>
    <property type="match status" value="1"/>
</dbReference>
<dbReference type="AlphaFoldDB" id="A0AAV2TP35"/>
<feature type="compositionally biased region" description="Polar residues" evidence="4">
    <location>
        <begin position="494"/>
        <end position="508"/>
    </location>
</feature>
<evidence type="ECO:0000256" key="2">
    <source>
        <dbReference type="ARBA" id="ARBA00022737"/>
    </source>
</evidence>
<feature type="compositionally biased region" description="Polar residues" evidence="4">
    <location>
        <begin position="399"/>
        <end position="426"/>
    </location>
</feature>
<comment type="subcellular location">
    <subcellularLocation>
        <location evidence="1">Nucleus</location>
    </subcellularLocation>
</comment>
<proteinExistence type="predicted"/>
<feature type="region of interest" description="Disordered" evidence="4">
    <location>
        <begin position="180"/>
        <end position="256"/>
    </location>
</feature>
<feature type="compositionally biased region" description="Basic and acidic residues" evidence="4">
    <location>
        <begin position="238"/>
        <end position="247"/>
    </location>
</feature>
<feature type="compositionally biased region" description="Polar residues" evidence="4">
    <location>
        <begin position="197"/>
        <end position="210"/>
    </location>
</feature>
<dbReference type="InterPro" id="IPR043449">
    <property type="entry name" value="PHF20-like"/>
</dbReference>
<dbReference type="Gene3D" id="3.30.40.10">
    <property type="entry name" value="Zinc/RING finger domain, C3HC4 (zinc finger)"/>
    <property type="match status" value="1"/>
</dbReference>
<feature type="region of interest" description="Disordered" evidence="4">
    <location>
        <begin position="904"/>
        <end position="940"/>
    </location>
</feature>
<dbReference type="InterPro" id="IPR011011">
    <property type="entry name" value="Znf_FYVE_PHD"/>
</dbReference>
<keyword evidence="3" id="KW-0539">Nucleus</keyword>
<dbReference type="PROSITE" id="PS00028">
    <property type="entry name" value="ZINC_FINGER_C2H2_1"/>
    <property type="match status" value="1"/>
</dbReference>
<feature type="compositionally biased region" description="Polar residues" evidence="4">
    <location>
        <begin position="840"/>
        <end position="857"/>
    </location>
</feature>
<evidence type="ECO:0000313" key="7">
    <source>
        <dbReference type="Proteomes" id="UP001497525"/>
    </source>
</evidence>
<dbReference type="Proteomes" id="UP001497525">
    <property type="component" value="Unassembled WGS sequence"/>
</dbReference>
<dbReference type="InterPro" id="IPR016197">
    <property type="entry name" value="Chromo-like_dom_sf"/>
</dbReference>
<feature type="domain" description="C2H2-type" evidence="5">
    <location>
        <begin position="432"/>
        <end position="453"/>
    </location>
</feature>
<feature type="compositionally biased region" description="Low complexity" evidence="4">
    <location>
        <begin position="222"/>
        <end position="237"/>
    </location>
</feature>
<dbReference type="CDD" id="cd20104">
    <property type="entry name" value="MBT_PHF20L1-like"/>
    <property type="match status" value="1"/>
</dbReference>
<dbReference type="SUPFAM" id="SSF54160">
    <property type="entry name" value="Chromo domain-like"/>
    <property type="match status" value="1"/>
</dbReference>
<dbReference type="Gene3D" id="2.30.30.140">
    <property type="match status" value="1"/>
</dbReference>
<evidence type="ECO:0000256" key="1">
    <source>
        <dbReference type="ARBA" id="ARBA00004123"/>
    </source>
</evidence>
<feature type="compositionally biased region" description="Low complexity" evidence="4">
    <location>
        <begin position="75"/>
        <end position="89"/>
    </location>
</feature>
<feature type="region of interest" description="Disordered" evidence="4">
    <location>
        <begin position="820"/>
        <end position="857"/>
    </location>
</feature>
<protein>
    <recommendedName>
        <fullName evidence="5">C2H2-type domain-containing protein</fullName>
    </recommendedName>
</protein>
<comment type="caution">
    <text evidence="6">The sequence shown here is derived from an EMBL/GenBank/DDBJ whole genome shotgun (WGS) entry which is preliminary data.</text>
</comment>
<feature type="region of interest" description="Disordered" evidence="4">
    <location>
        <begin position="455"/>
        <end position="508"/>
    </location>
</feature>
<keyword evidence="2" id="KW-0677">Repeat</keyword>
<gene>
    <name evidence="6" type="ORF">CDAUBV1_LOCUS12242</name>
</gene>
<dbReference type="GO" id="GO:0005634">
    <property type="term" value="C:nucleus"/>
    <property type="evidence" value="ECO:0007669"/>
    <property type="project" value="UniProtKB-SubCell"/>
</dbReference>